<organism evidence="2">
    <name type="scientific">uncultured Sphingomonadaceae bacterium</name>
    <dbReference type="NCBI Taxonomy" id="169976"/>
    <lineage>
        <taxon>Bacteria</taxon>
        <taxon>Pseudomonadati</taxon>
        <taxon>Pseudomonadota</taxon>
        <taxon>Alphaproteobacteria</taxon>
        <taxon>Sphingomonadales</taxon>
        <taxon>Sphingomonadaceae</taxon>
        <taxon>environmental samples</taxon>
    </lineage>
</organism>
<proteinExistence type="predicted"/>
<gene>
    <name evidence="2" type="ORF">AVDCRST_MAG39-1627</name>
</gene>
<accession>A0A6J4STI2</accession>
<keyword evidence="1" id="KW-1133">Transmembrane helix</keyword>
<dbReference type="EMBL" id="CADCVW010000067">
    <property type="protein sequence ID" value="CAA9504950.1"/>
    <property type="molecule type" value="Genomic_DNA"/>
</dbReference>
<dbReference type="AlphaFoldDB" id="A0A6J4STI2"/>
<keyword evidence="1" id="KW-0812">Transmembrane</keyword>
<evidence type="ECO:0000313" key="2">
    <source>
        <dbReference type="EMBL" id="CAA9504950.1"/>
    </source>
</evidence>
<sequence length="38" mass="3914">MTDLDSQTLLAVATVIGAVGTLVTAVAGLVWSVRRKAE</sequence>
<feature type="transmembrane region" description="Helical" evidence="1">
    <location>
        <begin position="12"/>
        <end position="33"/>
    </location>
</feature>
<keyword evidence="1" id="KW-0472">Membrane</keyword>
<name>A0A6J4STI2_9SPHN</name>
<protein>
    <submittedName>
        <fullName evidence="2">Uncharacterized protein</fullName>
    </submittedName>
</protein>
<reference evidence="2" key="1">
    <citation type="submission" date="2020-02" db="EMBL/GenBank/DDBJ databases">
        <authorList>
            <person name="Meier V. D."/>
        </authorList>
    </citation>
    <scope>NUCLEOTIDE SEQUENCE</scope>
    <source>
        <strain evidence="2">AVDCRST_MAG39</strain>
    </source>
</reference>
<evidence type="ECO:0000256" key="1">
    <source>
        <dbReference type="SAM" id="Phobius"/>
    </source>
</evidence>